<comment type="caution">
    <text evidence="1">The sequence shown here is derived from an EMBL/GenBank/DDBJ whole genome shotgun (WGS) entry which is preliminary data.</text>
</comment>
<gene>
    <name evidence="1" type="ORF">M878_45545</name>
</gene>
<dbReference type="HOGENOM" id="CLU_2398424_0_0_11"/>
<reference evidence="1 2" key="1">
    <citation type="journal article" date="2014" name="Genome Announc.">
        <title>Draft Genome Sequence of Streptomyces roseochromogenes subsp. oscitans DS 12.976, Producer of the Aminocoumarin Antibiotic Clorobiocin.</title>
        <authorList>
            <person name="Ruckert C."/>
            <person name="Kalinowski J."/>
            <person name="Heide L."/>
            <person name="Apel A.K."/>
        </authorList>
    </citation>
    <scope>NUCLEOTIDE SEQUENCE [LARGE SCALE GENOMIC DNA]</scope>
    <source>
        <strain evidence="1 2">DS 12.976</strain>
    </source>
</reference>
<evidence type="ECO:0000313" key="2">
    <source>
        <dbReference type="Proteomes" id="UP000017984"/>
    </source>
</evidence>
<evidence type="ECO:0000313" key="1">
    <source>
        <dbReference type="EMBL" id="EST18241.1"/>
    </source>
</evidence>
<organism evidence="1 2">
    <name type="scientific">Streptomyces roseochromogenus subsp. oscitans DS 12.976</name>
    <dbReference type="NCBI Taxonomy" id="1352936"/>
    <lineage>
        <taxon>Bacteria</taxon>
        <taxon>Bacillati</taxon>
        <taxon>Actinomycetota</taxon>
        <taxon>Actinomycetes</taxon>
        <taxon>Kitasatosporales</taxon>
        <taxon>Streptomycetaceae</taxon>
        <taxon>Streptomyces</taxon>
    </lineage>
</organism>
<dbReference type="AlphaFoldDB" id="V6JGI5"/>
<name>V6JGI5_STRRC</name>
<dbReference type="Proteomes" id="UP000017984">
    <property type="component" value="Chromosome"/>
</dbReference>
<accession>V6JGI5</accession>
<dbReference type="PATRIC" id="fig|1352936.5.peg.9472"/>
<protein>
    <submittedName>
        <fullName evidence="1">Uncharacterized protein</fullName>
    </submittedName>
</protein>
<sequence length="93" mass="10772">MSAMTDEVAALRNLVAEGATFLEVLEFLSRRGPRPLTPLEFLRVFQEELGISFIESRNMLEYFDPDMKPMVDAALINERGRLLLQRRADWPME</sequence>
<keyword evidence="2" id="KW-1185">Reference proteome</keyword>
<dbReference type="EMBL" id="AWQX01000395">
    <property type="protein sequence ID" value="EST18241.1"/>
    <property type="molecule type" value="Genomic_DNA"/>
</dbReference>
<proteinExistence type="predicted"/>